<dbReference type="Pfam" id="PF21935">
    <property type="entry name" value="TetR_C_45"/>
    <property type="match status" value="1"/>
</dbReference>
<feature type="DNA-binding region" description="H-T-H motif" evidence="4">
    <location>
        <begin position="33"/>
        <end position="52"/>
    </location>
</feature>
<evidence type="ECO:0000256" key="3">
    <source>
        <dbReference type="ARBA" id="ARBA00023163"/>
    </source>
</evidence>
<dbReference type="PANTHER" id="PTHR30055">
    <property type="entry name" value="HTH-TYPE TRANSCRIPTIONAL REGULATOR RUTR"/>
    <property type="match status" value="1"/>
</dbReference>
<keyword evidence="1" id="KW-0805">Transcription regulation</keyword>
<dbReference type="EMBL" id="LFML01000149">
    <property type="protein sequence ID" value="KMO94083.1"/>
    <property type="molecule type" value="Genomic_DNA"/>
</dbReference>
<dbReference type="PRINTS" id="PR00455">
    <property type="entry name" value="HTHTETR"/>
</dbReference>
<dbReference type="InterPro" id="IPR009057">
    <property type="entry name" value="Homeodomain-like_sf"/>
</dbReference>
<dbReference type="PANTHER" id="PTHR30055:SF234">
    <property type="entry name" value="HTH-TYPE TRANSCRIPTIONAL REGULATOR BETI"/>
    <property type="match status" value="1"/>
</dbReference>
<comment type="caution">
    <text evidence="6">The sequence shown here is derived from an EMBL/GenBank/DDBJ whole genome shotgun (WGS) entry which is preliminary data.</text>
</comment>
<dbReference type="SUPFAM" id="SSF46689">
    <property type="entry name" value="Homeodomain-like"/>
    <property type="match status" value="1"/>
</dbReference>
<keyword evidence="3" id="KW-0804">Transcription</keyword>
<evidence type="ECO:0000256" key="2">
    <source>
        <dbReference type="ARBA" id="ARBA00023125"/>
    </source>
</evidence>
<name>A0A0J6XHH0_9ACTN</name>
<dbReference type="PROSITE" id="PS50977">
    <property type="entry name" value="HTH_TETR_2"/>
    <property type="match status" value="1"/>
</dbReference>
<dbReference type="GO" id="GO:0003700">
    <property type="term" value="F:DNA-binding transcription factor activity"/>
    <property type="evidence" value="ECO:0007669"/>
    <property type="project" value="TreeGrafter"/>
</dbReference>
<evidence type="ECO:0000256" key="4">
    <source>
        <dbReference type="PROSITE-ProRule" id="PRU00335"/>
    </source>
</evidence>
<dbReference type="Gene3D" id="1.10.357.10">
    <property type="entry name" value="Tetracycline Repressor, domain 2"/>
    <property type="match status" value="1"/>
</dbReference>
<proteinExistence type="predicted"/>
<dbReference type="AlphaFoldDB" id="A0A0J6XHH0"/>
<dbReference type="RefSeq" id="WP_048480058.1">
    <property type="nucleotide sequence ID" value="NZ_JBIRUD010000025.1"/>
</dbReference>
<dbReference type="InterPro" id="IPR023772">
    <property type="entry name" value="DNA-bd_HTH_TetR-type_CS"/>
</dbReference>
<dbReference type="InterPro" id="IPR050109">
    <property type="entry name" value="HTH-type_TetR-like_transc_reg"/>
</dbReference>
<accession>A0A0J6XHH0</accession>
<keyword evidence="7" id="KW-1185">Reference proteome</keyword>
<dbReference type="NCBIfam" id="NF041196">
    <property type="entry name" value="ScbR_bind_reg"/>
    <property type="match status" value="1"/>
</dbReference>
<dbReference type="STRING" id="66430.ACS04_30455"/>
<dbReference type="SUPFAM" id="SSF48498">
    <property type="entry name" value="Tetracyclin repressor-like, C-terminal domain"/>
    <property type="match status" value="1"/>
</dbReference>
<protein>
    <submittedName>
        <fullName evidence="6">A-factor biosynthesis protein</fullName>
    </submittedName>
</protein>
<feature type="domain" description="HTH tetR-type" evidence="5">
    <location>
        <begin position="10"/>
        <end position="70"/>
    </location>
</feature>
<dbReference type="PROSITE" id="PS01081">
    <property type="entry name" value="HTH_TETR_1"/>
    <property type="match status" value="1"/>
</dbReference>
<dbReference type="InterPro" id="IPR054126">
    <property type="entry name" value="CprB_TetR_C"/>
</dbReference>
<sequence length="225" mass="24406">MARARQERAEITRQSILDGAAIAFDRFGFGAASLSDVVKHAGVTKGALYFHFQSKEALARTLMDEQFQVSEGVPAIEEPGLQTVIDLTHQMAHGLRSSVRIRAAIRLVLEFGSFTNPDPTPYNTWIDTAFGCLKPAQDRGDVLPSLDLYDLSTFLVGSFTGIQVTSHVRTGRGDLHTRIVDLWNFLLPGIVPADRLPRFDPAGSPACRAELGLTTTPDSVAVAVG</sequence>
<keyword evidence="2 4" id="KW-0238">DNA-binding</keyword>
<dbReference type="InterPro" id="IPR001647">
    <property type="entry name" value="HTH_TetR"/>
</dbReference>
<dbReference type="InterPro" id="IPR047923">
    <property type="entry name" value="ArpA-like"/>
</dbReference>
<evidence type="ECO:0000256" key="1">
    <source>
        <dbReference type="ARBA" id="ARBA00023015"/>
    </source>
</evidence>
<gene>
    <name evidence="6" type="ORF">ACS04_30455</name>
</gene>
<evidence type="ECO:0000259" key="5">
    <source>
        <dbReference type="PROSITE" id="PS50977"/>
    </source>
</evidence>
<organism evidence="6 7">
    <name type="scientific">Streptomyces roseus</name>
    <dbReference type="NCBI Taxonomy" id="66430"/>
    <lineage>
        <taxon>Bacteria</taxon>
        <taxon>Bacillati</taxon>
        <taxon>Actinomycetota</taxon>
        <taxon>Actinomycetes</taxon>
        <taxon>Kitasatosporales</taxon>
        <taxon>Streptomycetaceae</taxon>
        <taxon>Streptomyces</taxon>
    </lineage>
</organism>
<reference evidence="6 7" key="1">
    <citation type="submission" date="2015-06" db="EMBL/GenBank/DDBJ databases">
        <title>Recapitulation of the evolution of biosynthetic gene clusters reveals hidden chemical diversity on bacterial genomes.</title>
        <authorList>
            <person name="Cruz-Morales P."/>
            <person name="Martinez-Guerrero C."/>
            <person name="Morales-Escalante M.A."/>
            <person name="Yanez-Guerra L.A."/>
            <person name="Kopp J.F."/>
            <person name="Feldmann J."/>
            <person name="Ramos-Aboites H.E."/>
            <person name="Barona-Gomez F."/>
        </authorList>
    </citation>
    <scope>NUCLEOTIDE SEQUENCE [LARGE SCALE GENOMIC DNA]</scope>
    <source>
        <strain evidence="6 7">ATCC 31245</strain>
    </source>
</reference>
<dbReference type="Pfam" id="PF00440">
    <property type="entry name" value="TetR_N"/>
    <property type="match status" value="1"/>
</dbReference>
<dbReference type="InterPro" id="IPR036271">
    <property type="entry name" value="Tet_transcr_reg_TetR-rel_C_sf"/>
</dbReference>
<dbReference type="Proteomes" id="UP000035932">
    <property type="component" value="Unassembled WGS sequence"/>
</dbReference>
<dbReference type="GO" id="GO:0000976">
    <property type="term" value="F:transcription cis-regulatory region binding"/>
    <property type="evidence" value="ECO:0007669"/>
    <property type="project" value="TreeGrafter"/>
</dbReference>
<dbReference type="OrthoDB" id="3237195at2"/>
<evidence type="ECO:0000313" key="6">
    <source>
        <dbReference type="EMBL" id="KMO94083.1"/>
    </source>
</evidence>
<dbReference type="PATRIC" id="fig|66430.4.peg.2412"/>
<evidence type="ECO:0000313" key="7">
    <source>
        <dbReference type="Proteomes" id="UP000035932"/>
    </source>
</evidence>